<keyword evidence="2" id="KW-1185">Reference proteome</keyword>
<dbReference type="Proteomes" id="UP000662888">
    <property type="component" value="Chromosome"/>
</dbReference>
<organism evidence="1 2">
    <name type="scientific">Massilia antarctica</name>
    <dbReference type="NCBI Taxonomy" id="2765360"/>
    <lineage>
        <taxon>Bacteria</taxon>
        <taxon>Pseudomonadati</taxon>
        <taxon>Pseudomonadota</taxon>
        <taxon>Betaproteobacteria</taxon>
        <taxon>Burkholderiales</taxon>
        <taxon>Oxalobacteraceae</taxon>
        <taxon>Telluria group</taxon>
        <taxon>Massilia</taxon>
    </lineage>
</organism>
<dbReference type="EMBL" id="CP065053">
    <property type="protein sequence ID" value="QPI48207.1"/>
    <property type="molecule type" value="Genomic_DNA"/>
</dbReference>
<sequence length="228" mass="24534">METMMAKPNALRAKPAETNTPTWRDELGMIAPSARLCAAVLGAAVLLVGAATWYGTRQAAALAQAAQVRGAAAGRFQNVESEKQDIAIYQPRFMELQAGGLIGDENRLAWIEAVKSIQGTRKLVSASYDIDAQQPLAFSVPMALGDYQLRGSRMRVELGLVHELDLFHFIDDLRGAGRFTVQDCKVKRTDAPAEALGVARLTANCTLVWLTLGSAPRPDMAALAKGLP</sequence>
<evidence type="ECO:0000313" key="2">
    <source>
        <dbReference type="Proteomes" id="UP000662888"/>
    </source>
</evidence>
<protein>
    <submittedName>
        <fullName evidence="1">Uncharacterized protein</fullName>
    </submittedName>
</protein>
<evidence type="ECO:0000313" key="1">
    <source>
        <dbReference type="EMBL" id="QPI48207.1"/>
    </source>
</evidence>
<dbReference type="RefSeq" id="WP_206087844.1">
    <property type="nucleotide sequence ID" value="NZ_CP065053.1"/>
</dbReference>
<gene>
    <name evidence="1" type="ORF">IV454_22030</name>
</gene>
<accession>A0AA48W952</accession>
<name>A0AA48W952_9BURK</name>
<reference evidence="1 2" key="1">
    <citation type="submission" date="2020-11" db="EMBL/GenBank/DDBJ databases">
        <authorList>
            <person name="Sun Q."/>
        </authorList>
    </citation>
    <scope>NUCLEOTIDE SEQUENCE [LARGE SCALE GENOMIC DNA]</scope>
    <source>
        <strain evidence="1 2">P8398</strain>
    </source>
</reference>
<proteinExistence type="predicted"/>